<protein>
    <submittedName>
        <fullName evidence="6">Na(+)/H(+) exchange regulatory cofactor NHE-RF3</fullName>
    </submittedName>
</protein>
<dbReference type="SUPFAM" id="SSF50156">
    <property type="entry name" value="PDZ domain-like"/>
    <property type="match status" value="4"/>
</dbReference>
<keyword evidence="2" id="KW-1003">Cell membrane</keyword>
<dbReference type="InParanoid" id="A0A6J2VLW2"/>
<dbReference type="Gene3D" id="2.30.42.10">
    <property type="match status" value="4"/>
</dbReference>
<dbReference type="Pfam" id="PF00595">
    <property type="entry name" value="PDZ"/>
    <property type="match status" value="3"/>
</dbReference>
<dbReference type="RefSeq" id="XP_030633965.1">
    <property type="nucleotide sequence ID" value="XM_030778105.1"/>
</dbReference>
<feature type="domain" description="PDZ" evidence="4">
    <location>
        <begin position="407"/>
        <end position="488"/>
    </location>
</feature>
<proteinExistence type="predicted"/>
<dbReference type="GeneID" id="115815140"/>
<keyword evidence="3" id="KW-0677">Repeat</keyword>
<name>A0A6J2VLW2_CHACN</name>
<evidence type="ECO:0000313" key="6">
    <source>
        <dbReference type="RefSeq" id="XP_030633965.1"/>
    </source>
</evidence>
<evidence type="ECO:0000256" key="1">
    <source>
        <dbReference type="ARBA" id="ARBA00004236"/>
    </source>
</evidence>
<dbReference type="CTD" id="557269"/>
<evidence type="ECO:0000256" key="3">
    <source>
        <dbReference type="ARBA" id="ARBA00022737"/>
    </source>
</evidence>
<feature type="domain" description="PDZ" evidence="4">
    <location>
        <begin position="152"/>
        <end position="250"/>
    </location>
</feature>
<dbReference type="GO" id="GO:0072659">
    <property type="term" value="P:protein localization to plasma membrane"/>
    <property type="evidence" value="ECO:0007669"/>
    <property type="project" value="TreeGrafter"/>
</dbReference>
<dbReference type="SMART" id="SM00228">
    <property type="entry name" value="PDZ"/>
    <property type="match status" value="4"/>
</dbReference>
<dbReference type="CDD" id="cd06768">
    <property type="entry name" value="PDZ_NHERF-like"/>
    <property type="match status" value="4"/>
</dbReference>
<sequence length="520" mass="57504">MTQASAIQALTILIDQSLPRGLEDAMEVTQKFTFNPKEGIDNPALVISDDTEPELRPRLCLLKREEGQSFGFYLCQDKGFRGHKVQHVDLWSTACRSGLRDGDHILEVNGEFVDNKDHSAVVLRIQTSGLQLCLLVLTAQEYELAVSNGQDLLALSRAHRGETCARPRLCHIIKEADIGLGIRIIPIEGEKGKYCVNPVPESPAEKAGVRLGDRLIWINGVRVSTLTHSALAKMVKKCEHVTVLVIDRESEQSYISRKLPILPCMASSHNLPHRPKTMHLVQGPQGYGFLLRQEKLSSGRIAHILREVDPGSPAEGAGMEDGDLLLAVNTELVETTEHEYIVSRVRKSGQQVTLTTISLTGREYYTQLGISPMMFYEDHIHKREARTSQHLGTLPHKDGSACSPCPRLCVLEREGSEYGFKLCFVENEPGAFIGKVEPGSSGERGGLLEGDVVVEVNGQNVEDEMFEDVVKMIKNGRTSLRLLVVEQSGYKKLKESGQTISPGLILHSTEVPDSTQDDFV</sequence>
<dbReference type="InterPro" id="IPR001478">
    <property type="entry name" value="PDZ"/>
</dbReference>
<gene>
    <name evidence="6" type="primary">nherf4a</name>
</gene>
<keyword evidence="5" id="KW-1185">Reference proteome</keyword>
<dbReference type="GO" id="GO:0043495">
    <property type="term" value="F:protein-membrane adaptor activity"/>
    <property type="evidence" value="ECO:0007669"/>
    <property type="project" value="TreeGrafter"/>
</dbReference>
<dbReference type="Pfam" id="PF17820">
    <property type="entry name" value="PDZ_6"/>
    <property type="match status" value="1"/>
</dbReference>
<evidence type="ECO:0000313" key="5">
    <source>
        <dbReference type="Proteomes" id="UP000504632"/>
    </source>
</evidence>
<dbReference type="GO" id="GO:0016324">
    <property type="term" value="C:apical plasma membrane"/>
    <property type="evidence" value="ECO:0007669"/>
    <property type="project" value="TreeGrafter"/>
</dbReference>
<accession>A0A6J2VLW2</accession>
<dbReference type="InterPro" id="IPR036034">
    <property type="entry name" value="PDZ_sf"/>
</dbReference>
<reference evidence="6" key="1">
    <citation type="submission" date="2025-08" db="UniProtKB">
        <authorList>
            <consortium name="RefSeq"/>
        </authorList>
    </citation>
    <scope>IDENTIFICATION</scope>
</reference>
<feature type="domain" description="PDZ" evidence="4">
    <location>
        <begin position="58"/>
        <end position="140"/>
    </location>
</feature>
<evidence type="ECO:0000259" key="4">
    <source>
        <dbReference type="PROSITE" id="PS50106"/>
    </source>
</evidence>
<dbReference type="PROSITE" id="PS50106">
    <property type="entry name" value="PDZ"/>
    <property type="match status" value="4"/>
</dbReference>
<keyword evidence="2" id="KW-0472">Membrane</keyword>
<comment type="subcellular location">
    <subcellularLocation>
        <location evidence="1">Cell membrane</location>
    </subcellularLocation>
</comment>
<organism evidence="5 6">
    <name type="scientific">Chanos chanos</name>
    <name type="common">Milkfish</name>
    <name type="synonym">Mugil chanos</name>
    <dbReference type="NCBI Taxonomy" id="29144"/>
    <lineage>
        <taxon>Eukaryota</taxon>
        <taxon>Metazoa</taxon>
        <taxon>Chordata</taxon>
        <taxon>Craniata</taxon>
        <taxon>Vertebrata</taxon>
        <taxon>Euteleostomi</taxon>
        <taxon>Actinopterygii</taxon>
        <taxon>Neopterygii</taxon>
        <taxon>Teleostei</taxon>
        <taxon>Ostariophysi</taxon>
        <taxon>Gonorynchiformes</taxon>
        <taxon>Chanidae</taxon>
        <taxon>Chanos</taxon>
    </lineage>
</organism>
<dbReference type="OrthoDB" id="10009200at2759"/>
<dbReference type="InterPro" id="IPR051067">
    <property type="entry name" value="NHER"/>
</dbReference>
<dbReference type="AlphaFoldDB" id="A0A6J2VLW2"/>
<dbReference type="Proteomes" id="UP000504632">
    <property type="component" value="Chromosome 6"/>
</dbReference>
<feature type="domain" description="PDZ" evidence="4">
    <location>
        <begin position="277"/>
        <end position="360"/>
    </location>
</feature>
<dbReference type="InterPro" id="IPR041489">
    <property type="entry name" value="PDZ_6"/>
</dbReference>
<dbReference type="PANTHER" id="PTHR14191:SF20">
    <property type="entry name" value="NA(+)_H(+) EXCHANGE REGULATORY COFACTOR NHE-RF4"/>
    <property type="match status" value="1"/>
</dbReference>
<dbReference type="PANTHER" id="PTHR14191">
    <property type="entry name" value="PDZ DOMAIN CONTAINING PROTEIN"/>
    <property type="match status" value="1"/>
</dbReference>
<evidence type="ECO:0000256" key="2">
    <source>
        <dbReference type="ARBA" id="ARBA00022475"/>
    </source>
</evidence>